<dbReference type="Proteomes" id="UP001498398">
    <property type="component" value="Unassembled WGS sequence"/>
</dbReference>
<organism evidence="1 2">
    <name type="scientific">Marasmiellus scandens</name>
    <dbReference type="NCBI Taxonomy" id="2682957"/>
    <lineage>
        <taxon>Eukaryota</taxon>
        <taxon>Fungi</taxon>
        <taxon>Dikarya</taxon>
        <taxon>Basidiomycota</taxon>
        <taxon>Agaricomycotina</taxon>
        <taxon>Agaricomycetes</taxon>
        <taxon>Agaricomycetidae</taxon>
        <taxon>Agaricales</taxon>
        <taxon>Marasmiineae</taxon>
        <taxon>Omphalotaceae</taxon>
        <taxon>Marasmiellus</taxon>
    </lineage>
</organism>
<comment type="caution">
    <text evidence="1">The sequence shown here is derived from an EMBL/GenBank/DDBJ whole genome shotgun (WGS) entry which is preliminary data.</text>
</comment>
<sequence length="168" mass="18871">MYPLPVDAICAALYSRGDGTFHWALVLPYSPTKCHKFHVSNLTGPWVYTRGLEDDFSPGKPNPICVVAQLATPLSSASNSSPIMARKLDDLLEPIPHETPAEDPPEEFRCRTWFRRAVRVLHDAGYINCSDAFALMNELWEMGGEQDEKTVQGMGFVVKKSRVTMREE</sequence>
<name>A0ABR1JI71_9AGAR</name>
<keyword evidence="2" id="KW-1185">Reference proteome</keyword>
<protein>
    <submittedName>
        <fullName evidence="1">Uncharacterized protein</fullName>
    </submittedName>
</protein>
<evidence type="ECO:0000313" key="1">
    <source>
        <dbReference type="EMBL" id="KAK7461681.1"/>
    </source>
</evidence>
<gene>
    <name evidence="1" type="ORF">VKT23_008109</name>
</gene>
<proteinExistence type="predicted"/>
<reference evidence="1 2" key="1">
    <citation type="submission" date="2024-01" db="EMBL/GenBank/DDBJ databases">
        <title>A draft genome for the cacao thread blight pathogen Marasmiellus scandens.</title>
        <authorList>
            <person name="Baruah I.K."/>
            <person name="Leung J."/>
            <person name="Bukari Y."/>
            <person name="Amoako-Attah I."/>
            <person name="Meinhardt L.W."/>
            <person name="Bailey B.A."/>
            <person name="Cohen S.P."/>
        </authorList>
    </citation>
    <scope>NUCLEOTIDE SEQUENCE [LARGE SCALE GENOMIC DNA]</scope>
    <source>
        <strain evidence="1 2">GH-19</strain>
    </source>
</reference>
<dbReference type="EMBL" id="JBANRG010000012">
    <property type="protein sequence ID" value="KAK7461681.1"/>
    <property type="molecule type" value="Genomic_DNA"/>
</dbReference>
<accession>A0ABR1JI71</accession>
<evidence type="ECO:0000313" key="2">
    <source>
        <dbReference type="Proteomes" id="UP001498398"/>
    </source>
</evidence>